<dbReference type="GO" id="GO:0005886">
    <property type="term" value="C:plasma membrane"/>
    <property type="evidence" value="ECO:0007669"/>
    <property type="project" value="UniProtKB-SubCell"/>
</dbReference>
<dbReference type="SUPFAM" id="SSF81345">
    <property type="entry name" value="ABC transporter involved in vitamin B12 uptake, BtuC"/>
    <property type="match status" value="1"/>
</dbReference>
<dbReference type="PANTHER" id="PTHR30472:SF25">
    <property type="entry name" value="ABC TRANSPORTER PERMEASE PROTEIN MJ0876-RELATED"/>
    <property type="match status" value="1"/>
</dbReference>
<evidence type="ECO:0000256" key="7">
    <source>
        <dbReference type="ARBA" id="ARBA00023136"/>
    </source>
</evidence>
<dbReference type="EMBL" id="BMCB01000003">
    <property type="protein sequence ID" value="GGA85253.1"/>
    <property type="molecule type" value="Genomic_DNA"/>
</dbReference>
<dbReference type="AlphaFoldDB" id="A0A240BWJ5"/>
<name>A0A240BWJ5_9STAP</name>
<comment type="similarity">
    <text evidence="2">Belongs to the binding-protein-dependent transport system permease family. FecCD subfamily.</text>
</comment>
<evidence type="ECO:0000313" key="9">
    <source>
        <dbReference type="EMBL" id="GGA85253.1"/>
    </source>
</evidence>
<keyword evidence="4" id="KW-1003">Cell membrane</keyword>
<dbReference type="InterPro" id="IPR037294">
    <property type="entry name" value="ABC_BtuC-like"/>
</dbReference>
<evidence type="ECO:0000313" key="10">
    <source>
        <dbReference type="EMBL" id="SNV99433.1"/>
    </source>
</evidence>
<evidence type="ECO:0000256" key="8">
    <source>
        <dbReference type="SAM" id="Phobius"/>
    </source>
</evidence>
<dbReference type="GO" id="GO:0033214">
    <property type="term" value="P:siderophore-iron import into cell"/>
    <property type="evidence" value="ECO:0007669"/>
    <property type="project" value="TreeGrafter"/>
</dbReference>
<comment type="subcellular location">
    <subcellularLocation>
        <location evidence="1">Cell membrane</location>
        <topology evidence="1">Multi-pass membrane protein</topology>
    </subcellularLocation>
</comment>
<keyword evidence="5 8" id="KW-0812">Transmembrane</keyword>
<evidence type="ECO:0000256" key="4">
    <source>
        <dbReference type="ARBA" id="ARBA00022475"/>
    </source>
</evidence>
<evidence type="ECO:0000313" key="12">
    <source>
        <dbReference type="Proteomes" id="UP000652995"/>
    </source>
</evidence>
<dbReference type="PANTHER" id="PTHR30472">
    <property type="entry name" value="FERRIC ENTEROBACTIN TRANSPORT SYSTEM PERMEASE PROTEIN"/>
    <property type="match status" value="1"/>
</dbReference>
<feature type="transmembrane region" description="Helical" evidence="8">
    <location>
        <begin position="277"/>
        <end position="295"/>
    </location>
</feature>
<evidence type="ECO:0000256" key="2">
    <source>
        <dbReference type="ARBA" id="ARBA00007935"/>
    </source>
</evidence>
<evidence type="ECO:0000256" key="1">
    <source>
        <dbReference type="ARBA" id="ARBA00004651"/>
    </source>
</evidence>
<dbReference type="Gene3D" id="1.10.3470.10">
    <property type="entry name" value="ABC transporter involved in vitamin B12 uptake, BtuC"/>
    <property type="match status" value="1"/>
</dbReference>
<dbReference type="Proteomes" id="UP000243706">
    <property type="component" value="Chromosome 1"/>
</dbReference>
<dbReference type="Proteomes" id="UP000652995">
    <property type="component" value="Unassembled WGS sequence"/>
</dbReference>
<organism evidence="10 11">
    <name type="scientific">Staphylococcus muscae</name>
    <dbReference type="NCBI Taxonomy" id="1294"/>
    <lineage>
        <taxon>Bacteria</taxon>
        <taxon>Bacillati</taxon>
        <taxon>Bacillota</taxon>
        <taxon>Bacilli</taxon>
        <taxon>Bacillales</taxon>
        <taxon>Staphylococcaceae</taxon>
        <taxon>Staphylococcus</taxon>
    </lineage>
</organism>
<evidence type="ECO:0000256" key="5">
    <source>
        <dbReference type="ARBA" id="ARBA00022692"/>
    </source>
</evidence>
<dbReference type="CDD" id="cd06550">
    <property type="entry name" value="TM_ABC_iron-siderophores_like"/>
    <property type="match status" value="1"/>
</dbReference>
<dbReference type="EMBL" id="LT906464">
    <property type="protein sequence ID" value="SNV99433.1"/>
    <property type="molecule type" value="Genomic_DNA"/>
</dbReference>
<accession>A0A240BWJ5</accession>
<keyword evidence="3" id="KW-0813">Transport</keyword>
<dbReference type="InterPro" id="IPR000522">
    <property type="entry name" value="ABC_transptr_permease_BtuC"/>
</dbReference>
<proteinExistence type="inferred from homology"/>
<feature type="transmembrane region" description="Helical" evidence="8">
    <location>
        <begin position="85"/>
        <end position="105"/>
    </location>
</feature>
<feature type="transmembrane region" description="Helical" evidence="8">
    <location>
        <begin position="162"/>
        <end position="183"/>
    </location>
</feature>
<feature type="transmembrane region" description="Helical" evidence="8">
    <location>
        <begin position="32"/>
        <end position="52"/>
    </location>
</feature>
<dbReference type="Pfam" id="PF01032">
    <property type="entry name" value="FecCD"/>
    <property type="match status" value="1"/>
</dbReference>
<feature type="transmembrane region" description="Helical" evidence="8">
    <location>
        <begin position="117"/>
        <end position="136"/>
    </location>
</feature>
<evidence type="ECO:0000256" key="3">
    <source>
        <dbReference type="ARBA" id="ARBA00022448"/>
    </source>
</evidence>
<feature type="transmembrane region" description="Helical" evidence="8">
    <location>
        <begin position="203"/>
        <end position="236"/>
    </location>
</feature>
<feature type="transmembrane region" description="Helical" evidence="8">
    <location>
        <begin position="58"/>
        <end position="78"/>
    </location>
</feature>
<dbReference type="GO" id="GO:0022857">
    <property type="term" value="F:transmembrane transporter activity"/>
    <property type="evidence" value="ECO:0007669"/>
    <property type="project" value="InterPro"/>
</dbReference>
<gene>
    <name evidence="9" type="ORF">GCM10007183_06790</name>
    <name evidence="10" type="ORF">SAMEA4412661_00276</name>
</gene>
<evidence type="ECO:0000256" key="6">
    <source>
        <dbReference type="ARBA" id="ARBA00022989"/>
    </source>
</evidence>
<keyword evidence="6 8" id="KW-1133">Transmembrane helix</keyword>
<evidence type="ECO:0000313" key="11">
    <source>
        <dbReference type="Proteomes" id="UP000243706"/>
    </source>
</evidence>
<dbReference type="RefSeq" id="WP_308671461.1">
    <property type="nucleotide sequence ID" value="NZ_BMCB01000003.1"/>
</dbReference>
<reference evidence="12" key="3">
    <citation type="journal article" date="2019" name="Int. J. Syst. Evol. Microbiol.">
        <title>The Global Catalogue of Microorganisms (GCM) 10K type strain sequencing project: providing services to taxonomists for standard genome sequencing and annotation.</title>
        <authorList>
            <consortium name="The Broad Institute Genomics Platform"/>
            <consortium name="The Broad Institute Genome Sequencing Center for Infectious Disease"/>
            <person name="Wu L."/>
            <person name="Ma J."/>
        </authorList>
    </citation>
    <scope>NUCLEOTIDE SEQUENCE [LARGE SCALE GENOMIC DNA]</scope>
    <source>
        <strain evidence="12">CCM 4175</strain>
    </source>
</reference>
<feature type="transmembrane region" description="Helical" evidence="8">
    <location>
        <begin position="248"/>
        <end position="271"/>
    </location>
</feature>
<keyword evidence="7 8" id="KW-0472">Membrane</keyword>
<sequence length="302" mass="32442">MIGIVAYALFSQLDWQSSLTPTLIWQVRLPRVLLALLAGMGLTLAGQMYQLILNNPLADSFTLGLANGATLGAAIAIFSGLTFIWVAPFAIVFGILTLVVVMIVAQLLSSGYPTKSLILSGIMLGSLLNAALYLLVQLNPTRLQNILGYLFGGFSSAEYREVGYVFVTLIVVVTYLFLLAPQIKLLQLNTFSSASLGLNVQRLSLMVLMCATVLATVIIGYVGVIGFIGMVVPQFIQRTIRAGLPYKMVMNLVIGGSVMVLADVVGAQLLAPIQLPASIILALLGIPLMFYLMIVEGRRTID</sequence>
<protein>
    <submittedName>
        <fullName evidence="10">Iron compound ABC transporter permease</fullName>
    </submittedName>
    <submittedName>
        <fullName evidence="9">Iron(III) ABC transporter permease</fullName>
    </submittedName>
</protein>
<reference evidence="9" key="1">
    <citation type="journal article" date="2014" name="Int. J. Syst. Evol. Microbiol.">
        <title>Complete genome of a new Firmicutes species belonging to the dominant human colonic microbiota ('Ruminococcus bicirculans') reveals two chromosomes and a selective capacity to utilize plant glucans.</title>
        <authorList>
            <consortium name="NISC Comparative Sequencing Program"/>
            <person name="Wegmann U."/>
            <person name="Louis P."/>
            <person name="Goesmann A."/>
            <person name="Henrissat B."/>
            <person name="Duncan S.H."/>
            <person name="Flint H.J."/>
        </authorList>
    </citation>
    <scope>NUCLEOTIDE SEQUENCE</scope>
    <source>
        <strain evidence="9">CCM 4175</strain>
    </source>
</reference>
<reference evidence="9" key="4">
    <citation type="submission" date="2024-05" db="EMBL/GenBank/DDBJ databases">
        <authorList>
            <person name="Sun Q."/>
            <person name="Sedlacek I."/>
        </authorList>
    </citation>
    <scope>NUCLEOTIDE SEQUENCE</scope>
    <source>
        <strain evidence="9">CCM 4175</strain>
    </source>
</reference>
<reference evidence="10 11" key="2">
    <citation type="submission" date="2017-06" db="EMBL/GenBank/DDBJ databases">
        <authorList>
            <consortium name="Pathogen Informatics"/>
        </authorList>
    </citation>
    <scope>NUCLEOTIDE SEQUENCE [LARGE SCALE GENOMIC DNA]</scope>
    <source>
        <strain evidence="10 11">NCTC13833</strain>
    </source>
</reference>
<keyword evidence="12" id="KW-1185">Reference proteome</keyword>